<dbReference type="Proteomes" id="UP001152172">
    <property type="component" value="Unassembled WGS sequence"/>
</dbReference>
<comment type="caution">
    <text evidence="8">The sequence shown here is derived from an EMBL/GenBank/DDBJ whole genome shotgun (WGS) entry which is preliminary data.</text>
</comment>
<dbReference type="AlphaFoldDB" id="A0A9X3L685"/>
<dbReference type="InterPro" id="IPR050595">
    <property type="entry name" value="Bact_response_regulator"/>
</dbReference>
<evidence type="ECO:0000256" key="1">
    <source>
        <dbReference type="ARBA" id="ARBA00022553"/>
    </source>
</evidence>
<dbReference type="FunFam" id="3.40.50.2300:FF:000001">
    <property type="entry name" value="DNA-binding response regulator PhoB"/>
    <property type="match status" value="1"/>
</dbReference>
<evidence type="ECO:0000256" key="4">
    <source>
        <dbReference type="ARBA" id="ARBA00023125"/>
    </source>
</evidence>
<evidence type="ECO:0000313" key="9">
    <source>
        <dbReference type="Proteomes" id="UP001152172"/>
    </source>
</evidence>
<accession>A0A9X3L685</accession>
<keyword evidence="2" id="KW-0902">Two-component regulatory system</keyword>
<protein>
    <submittedName>
        <fullName evidence="8">Response regulator</fullName>
    </submittedName>
</protein>
<evidence type="ECO:0000259" key="7">
    <source>
        <dbReference type="PROSITE" id="PS50110"/>
    </source>
</evidence>
<sequence length="118" mass="13501">MKHILIVDDQLGIRLLLKEVFTQEGYEVSLAANGYEALELINEHKIDGVLLDMKIPGMDGIQILKLIKEQWSDLPVMMMTAYGELNFIEQAQRLGASLYFTKPFDVFELRDSVNNLLK</sequence>
<name>A0A9X3L685_9BACI</name>
<dbReference type="OrthoDB" id="9808843at2"/>
<organism evidence="8 9">
    <name type="scientific">Psychrobacillus psychrodurans</name>
    <dbReference type="NCBI Taxonomy" id="126157"/>
    <lineage>
        <taxon>Bacteria</taxon>
        <taxon>Bacillati</taxon>
        <taxon>Bacillota</taxon>
        <taxon>Bacilli</taxon>
        <taxon>Bacillales</taxon>
        <taxon>Bacillaceae</taxon>
        <taxon>Psychrobacillus</taxon>
    </lineage>
</organism>
<dbReference type="InterPro" id="IPR001789">
    <property type="entry name" value="Sig_transdc_resp-reg_receiver"/>
</dbReference>
<dbReference type="PANTHER" id="PTHR44591:SF3">
    <property type="entry name" value="RESPONSE REGULATORY DOMAIN-CONTAINING PROTEIN"/>
    <property type="match status" value="1"/>
</dbReference>
<dbReference type="EMBL" id="JAMKBI010000001">
    <property type="protein sequence ID" value="MCZ8532106.1"/>
    <property type="molecule type" value="Genomic_DNA"/>
</dbReference>
<dbReference type="Pfam" id="PF00072">
    <property type="entry name" value="Response_reg"/>
    <property type="match status" value="1"/>
</dbReference>
<dbReference type="SMART" id="SM00448">
    <property type="entry name" value="REC"/>
    <property type="match status" value="1"/>
</dbReference>
<proteinExistence type="predicted"/>
<feature type="domain" description="Response regulatory" evidence="7">
    <location>
        <begin position="3"/>
        <end position="117"/>
    </location>
</feature>
<keyword evidence="1 6" id="KW-0597">Phosphoprotein</keyword>
<keyword evidence="9" id="KW-1185">Reference proteome</keyword>
<dbReference type="Gene3D" id="3.40.50.2300">
    <property type="match status" value="1"/>
</dbReference>
<dbReference type="GO" id="GO:0000160">
    <property type="term" value="P:phosphorelay signal transduction system"/>
    <property type="evidence" value="ECO:0007669"/>
    <property type="project" value="UniProtKB-KW"/>
</dbReference>
<evidence type="ECO:0000313" key="8">
    <source>
        <dbReference type="EMBL" id="MCZ8532106.1"/>
    </source>
</evidence>
<evidence type="ECO:0000256" key="3">
    <source>
        <dbReference type="ARBA" id="ARBA00023015"/>
    </source>
</evidence>
<keyword evidence="5" id="KW-0804">Transcription</keyword>
<evidence type="ECO:0000256" key="5">
    <source>
        <dbReference type="ARBA" id="ARBA00023163"/>
    </source>
</evidence>
<keyword evidence="3" id="KW-0805">Transcription regulation</keyword>
<keyword evidence="4" id="KW-0238">DNA-binding</keyword>
<feature type="modified residue" description="4-aspartylphosphate" evidence="6">
    <location>
        <position position="52"/>
    </location>
</feature>
<dbReference type="RefSeq" id="WP_090565666.1">
    <property type="nucleotide sequence ID" value="NZ_CP189791.1"/>
</dbReference>
<dbReference type="SUPFAM" id="SSF52172">
    <property type="entry name" value="CheY-like"/>
    <property type="match status" value="1"/>
</dbReference>
<dbReference type="InterPro" id="IPR011006">
    <property type="entry name" value="CheY-like_superfamily"/>
</dbReference>
<dbReference type="PANTHER" id="PTHR44591">
    <property type="entry name" value="STRESS RESPONSE REGULATOR PROTEIN 1"/>
    <property type="match status" value="1"/>
</dbReference>
<evidence type="ECO:0000256" key="2">
    <source>
        <dbReference type="ARBA" id="ARBA00023012"/>
    </source>
</evidence>
<evidence type="ECO:0000256" key="6">
    <source>
        <dbReference type="PROSITE-ProRule" id="PRU00169"/>
    </source>
</evidence>
<dbReference type="PROSITE" id="PS50110">
    <property type="entry name" value="RESPONSE_REGULATORY"/>
    <property type="match status" value="1"/>
</dbReference>
<gene>
    <name evidence="8" type="ORF">M9R61_01935</name>
</gene>
<reference evidence="8" key="1">
    <citation type="submission" date="2022-05" db="EMBL/GenBank/DDBJ databases">
        <authorList>
            <person name="Colautti A."/>
            <person name="Iacumin L."/>
        </authorList>
    </citation>
    <scope>NUCLEOTIDE SEQUENCE</scope>
    <source>
        <strain evidence="8">DSM 30747</strain>
    </source>
</reference>
<dbReference type="GO" id="GO:0003677">
    <property type="term" value="F:DNA binding"/>
    <property type="evidence" value="ECO:0007669"/>
    <property type="project" value="UniProtKB-KW"/>
</dbReference>